<accession>A0A918S4B1</accession>
<dbReference type="EMBL" id="BMXA01000009">
    <property type="protein sequence ID" value="GHA20743.1"/>
    <property type="molecule type" value="Genomic_DNA"/>
</dbReference>
<dbReference type="AlphaFoldDB" id="A0A918S4B1"/>
<dbReference type="Proteomes" id="UP000614811">
    <property type="component" value="Unassembled WGS sequence"/>
</dbReference>
<evidence type="ECO:0008006" key="4">
    <source>
        <dbReference type="Google" id="ProtNLM"/>
    </source>
</evidence>
<sequence>MFTALFLCGLCGPLNAQVLITHNQSEQKVDVVVNGAYFTSYVYDGTELKKPVLFPVLSASGQTITRGFPIAPRAGERIDHTHHFGIWFNHGDVNGIDFWNAGRTPPKPGVRYGQIKHKSVLESSSGAVGTLVVAKDWIDDNGQVLLEETTHYEFSGDIHRRVLTHTTTVTASNQDIVFHDSKEGLFAIRVARELEIASAKPAILLDLNLKETNEALLDNSQVSGRYLNSRGLEGYPEVWGKRASWMKLSGFVEREPISILIFDSPENINHPPHWMARDYGLFAVNNLGSGVYTEGKENLNFRLNKSEQRTFRNQLIITSGLTLDDATINTWFEEFVGMPW</sequence>
<proteinExistence type="predicted"/>
<evidence type="ECO:0000313" key="3">
    <source>
        <dbReference type="Proteomes" id="UP000614811"/>
    </source>
</evidence>
<keyword evidence="3" id="KW-1185">Reference proteome</keyword>
<feature type="signal peptide" evidence="1">
    <location>
        <begin position="1"/>
        <end position="16"/>
    </location>
</feature>
<evidence type="ECO:0000313" key="2">
    <source>
        <dbReference type="EMBL" id="GHA20743.1"/>
    </source>
</evidence>
<gene>
    <name evidence="2" type="ORF">GCM10008090_33340</name>
</gene>
<dbReference type="Pfam" id="PF14100">
    <property type="entry name" value="DUF6807"/>
    <property type="match status" value="1"/>
</dbReference>
<protein>
    <recommendedName>
        <fullName evidence="4">Methane oxygenase PmoA</fullName>
    </recommendedName>
</protein>
<name>A0A918S4B1_9GAMM</name>
<organism evidence="2 3">
    <name type="scientific">Arenicella chitinivorans</name>
    <dbReference type="NCBI Taxonomy" id="1329800"/>
    <lineage>
        <taxon>Bacteria</taxon>
        <taxon>Pseudomonadati</taxon>
        <taxon>Pseudomonadota</taxon>
        <taxon>Gammaproteobacteria</taxon>
        <taxon>Arenicellales</taxon>
        <taxon>Arenicellaceae</taxon>
        <taxon>Arenicella</taxon>
    </lineage>
</organism>
<feature type="chain" id="PRO_5036825753" description="Methane oxygenase PmoA" evidence="1">
    <location>
        <begin position="17"/>
        <end position="340"/>
    </location>
</feature>
<evidence type="ECO:0000256" key="1">
    <source>
        <dbReference type="SAM" id="SignalP"/>
    </source>
</evidence>
<reference evidence="2" key="1">
    <citation type="journal article" date="2014" name="Int. J. Syst. Evol. Microbiol.">
        <title>Complete genome sequence of Corynebacterium casei LMG S-19264T (=DSM 44701T), isolated from a smear-ripened cheese.</title>
        <authorList>
            <consortium name="US DOE Joint Genome Institute (JGI-PGF)"/>
            <person name="Walter F."/>
            <person name="Albersmeier A."/>
            <person name="Kalinowski J."/>
            <person name="Ruckert C."/>
        </authorList>
    </citation>
    <scope>NUCLEOTIDE SEQUENCE</scope>
    <source>
        <strain evidence="2">KCTC 12711</strain>
    </source>
</reference>
<reference evidence="2" key="2">
    <citation type="submission" date="2020-09" db="EMBL/GenBank/DDBJ databases">
        <authorList>
            <person name="Sun Q."/>
            <person name="Kim S."/>
        </authorList>
    </citation>
    <scope>NUCLEOTIDE SEQUENCE</scope>
    <source>
        <strain evidence="2">KCTC 12711</strain>
    </source>
</reference>
<dbReference type="InterPro" id="IPR029475">
    <property type="entry name" value="DUF6807"/>
</dbReference>
<comment type="caution">
    <text evidence="2">The sequence shown here is derived from an EMBL/GenBank/DDBJ whole genome shotgun (WGS) entry which is preliminary data.</text>
</comment>
<keyword evidence="1" id="KW-0732">Signal</keyword>